<keyword evidence="2" id="KW-1185">Reference proteome</keyword>
<name>A0A2G2UYG3_CAPBA</name>
<dbReference type="AlphaFoldDB" id="A0A2G2UYG3"/>
<reference evidence="1 2" key="1">
    <citation type="journal article" date="2017" name="Genome Biol.">
        <title>New reference genome sequences of hot pepper reveal the massive evolution of plant disease-resistance genes by retroduplication.</title>
        <authorList>
            <person name="Kim S."/>
            <person name="Park J."/>
            <person name="Yeom S.I."/>
            <person name="Kim Y.M."/>
            <person name="Seo E."/>
            <person name="Kim K.T."/>
            <person name="Kim M.S."/>
            <person name="Lee J.M."/>
            <person name="Cheong K."/>
            <person name="Shin H.S."/>
            <person name="Kim S.B."/>
            <person name="Han K."/>
            <person name="Lee J."/>
            <person name="Park M."/>
            <person name="Lee H.A."/>
            <person name="Lee H.Y."/>
            <person name="Lee Y."/>
            <person name="Oh S."/>
            <person name="Lee J.H."/>
            <person name="Choi E."/>
            <person name="Choi E."/>
            <person name="Lee S.E."/>
            <person name="Jeon J."/>
            <person name="Kim H."/>
            <person name="Choi G."/>
            <person name="Song H."/>
            <person name="Lee J."/>
            <person name="Lee S.C."/>
            <person name="Kwon J.K."/>
            <person name="Lee H.Y."/>
            <person name="Koo N."/>
            <person name="Hong Y."/>
            <person name="Kim R.W."/>
            <person name="Kang W.H."/>
            <person name="Huh J.H."/>
            <person name="Kang B.C."/>
            <person name="Yang T.J."/>
            <person name="Lee Y.H."/>
            <person name="Bennetzen J.L."/>
            <person name="Choi D."/>
        </authorList>
    </citation>
    <scope>NUCLEOTIDE SEQUENCE [LARGE SCALE GENOMIC DNA]</scope>
    <source>
        <strain evidence="2">cv. PBC81</strain>
    </source>
</reference>
<comment type="caution">
    <text evidence="1">The sequence shown here is derived from an EMBL/GenBank/DDBJ whole genome shotgun (WGS) entry which is preliminary data.</text>
</comment>
<protein>
    <submittedName>
        <fullName evidence="1">WRKY transcription factor 17</fullName>
    </submittedName>
</protein>
<dbReference type="Proteomes" id="UP000224567">
    <property type="component" value="Unassembled WGS sequence"/>
</dbReference>
<sequence>MEHLIKLVAFEPVVQVDCREIIDFAVAKLKKANSMEGWTCHARFRRGPVQVQNKAESQAQIVQAQNEAESQARAKVQVHDSLTSLSLSLWLYGERDSAFTSAAISSGTCGDVSADRLNAWV</sequence>
<reference evidence="2" key="2">
    <citation type="journal article" date="2017" name="J. Anim. Genet.">
        <title>Multiple reference genome sequences of hot pepper reveal the massive evolution of plant disease resistance genes by retroduplication.</title>
        <authorList>
            <person name="Kim S."/>
            <person name="Park J."/>
            <person name="Yeom S.-I."/>
            <person name="Kim Y.-M."/>
            <person name="Seo E."/>
            <person name="Kim K.-T."/>
            <person name="Kim M.-S."/>
            <person name="Lee J.M."/>
            <person name="Cheong K."/>
            <person name="Shin H.-S."/>
            <person name="Kim S.-B."/>
            <person name="Han K."/>
            <person name="Lee J."/>
            <person name="Park M."/>
            <person name="Lee H.-A."/>
            <person name="Lee H.-Y."/>
            <person name="Lee Y."/>
            <person name="Oh S."/>
            <person name="Lee J.H."/>
            <person name="Choi E."/>
            <person name="Choi E."/>
            <person name="Lee S.E."/>
            <person name="Jeon J."/>
            <person name="Kim H."/>
            <person name="Choi G."/>
            <person name="Song H."/>
            <person name="Lee J."/>
            <person name="Lee S.-C."/>
            <person name="Kwon J.-K."/>
            <person name="Lee H.-Y."/>
            <person name="Koo N."/>
            <person name="Hong Y."/>
            <person name="Kim R.W."/>
            <person name="Kang W.-H."/>
            <person name="Huh J.H."/>
            <person name="Kang B.-C."/>
            <person name="Yang T.-J."/>
            <person name="Lee Y.-H."/>
            <person name="Bennetzen J.L."/>
            <person name="Choi D."/>
        </authorList>
    </citation>
    <scope>NUCLEOTIDE SEQUENCE [LARGE SCALE GENOMIC DNA]</scope>
    <source>
        <strain evidence="2">cv. PBC81</strain>
    </source>
</reference>
<gene>
    <name evidence="1" type="ORF">CQW23_34608</name>
</gene>
<accession>A0A2G2UYG3</accession>
<evidence type="ECO:0000313" key="2">
    <source>
        <dbReference type="Proteomes" id="UP000224567"/>
    </source>
</evidence>
<organism evidence="1 2">
    <name type="scientific">Capsicum baccatum</name>
    <name type="common">Peruvian pepper</name>
    <dbReference type="NCBI Taxonomy" id="33114"/>
    <lineage>
        <taxon>Eukaryota</taxon>
        <taxon>Viridiplantae</taxon>
        <taxon>Streptophyta</taxon>
        <taxon>Embryophyta</taxon>
        <taxon>Tracheophyta</taxon>
        <taxon>Spermatophyta</taxon>
        <taxon>Magnoliopsida</taxon>
        <taxon>eudicotyledons</taxon>
        <taxon>Gunneridae</taxon>
        <taxon>Pentapetalae</taxon>
        <taxon>asterids</taxon>
        <taxon>lamiids</taxon>
        <taxon>Solanales</taxon>
        <taxon>Solanaceae</taxon>
        <taxon>Solanoideae</taxon>
        <taxon>Capsiceae</taxon>
        <taxon>Capsicum</taxon>
    </lineage>
</organism>
<proteinExistence type="predicted"/>
<dbReference type="OrthoDB" id="1742790at2759"/>
<evidence type="ECO:0000313" key="1">
    <source>
        <dbReference type="EMBL" id="PHT25769.1"/>
    </source>
</evidence>
<dbReference type="EMBL" id="MLFT02001319">
    <property type="protein sequence ID" value="PHT25769.1"/>
    <property type="molecule type" value="Genomic_DNA"/>
</dbReference>